<dbReference type="Proteomes" id="UP000196342">
    <property type="component" value="Unassembled WGS sequence"/>
</dbReference>
<dbReference type="PIRSF" id="PIRSF033328">
    <property type="entry name" value="Phest_Mll4975"/>
    <property type="match status" value="1"/>
</dbReference>
<proteinExistence type="predicted"/>
<evidence type="ECO:0008006" key="3">
    <source>
        <dbReference type="Google" id="ProtNLM"/>
    </source>
</evidence>
<dbReference type="RefSeq" id="WP_087697964.1">
    <property type="nucleotide sequence ID" value="NZ_JABXOB010000004.1"/>
</dbReference>
<sequence>MMRYAAYYAPRPDSALWRAGCEWLGYDAAGGAQLPRPDVEGVEAGELAGLTREAARYGWHATLKAPFALRPGVGEDALLLQTSMLARRFQPFALSLQVGWLGDFLALRPAGPCAELDELAAACSVSLEGLADRHTPLRPREGLDPRQQALYRRWGYPYVFEQFRFHLTLSDRLDRESAAAVLIERGARRHFAGLLQQVAVAGVTLFVEREQGAPFRYLAHCGFNGEVARHGG</sequence>
<name>A0A202B8K0_CHRVL</name>
<evidence type="ECO:0000313" key="1">
    <source>
        <dbReference type="EMBL" id="OVE47778.1"/>
    </source>
</evidence>
<evidence type="ECO:0000313" key="2">
    <source>
        <dbReference type="Proteomes" id="UP000196342"/>
    </source>
</evidence>
<dbReference type="Pfam" id="PF06299">
    <property type="entry name" value="DUF1045"/>
    <property type="match status" value="1"/>
</dbReference>
<dbReference type="InterPro" id="IPR009389">
    <property type="entry name" value="DUF1045"/>
</dbReference>
<dbReference type="EMBL" id="NHOO01000009">
    <property type="protein sequence ID" value="OVE47778.1"/>
    <property type="molecule type" value="Genomic_DNA"/>
</dbReference>
<keyword evidence="2" id="KW-1185">Reference proteome</keyword>
<organism evidence="1 2">
    <name type="scientific">Chromobacterium violaceum</name>
    <dbReference type="NCBI Taxonomy" id="536"/>
    <lineage>
        <taxon>Bacteria</taxon>
        <taxon>Pseudomonadati</taxon>
        <taxon>Pseudomonadota</taxon>
        <taxon>Betaproteobacteria</taxon>
        <taxon>Neisseriales</taxon>
        <taxon>Chromobacteriaceae</taxon>
        <taxon>Chromobacterium</taxon>
    </lineage>
</organism>
<accession>A0A202B8K0</accession>
<dbReference type="AlphaFoldDB" id="A0A202B8K0"/>
<reference evidence="1 2" key="1">
    <citation type="submission" date="2017-05" db="EMBL/GenBank/DDBJ databases">
        <title>Chromobacterium violaceum GHPS1 isolated from Hydrocarbon polluted soil in French Guiana display an awesome secondary metabolite arsenal and a battery of drug and heavy-metal-resistance and detoxification of xenobiotics proteins.</title>
        <authorList>
            <person name="Belbahri L."/>
        </authorList>
    </citation>
    <scope>NUCLEOTIDE SEQUENCE [LARGE SCALE GENOMIC DNA]</scope>
    <source>
        <strain evidence="1 2">GHPS1</strain>
    </source>
</reference>
<comment type="caution">
    <text evidence="1">The sequence shown here is derived from an EMBL/GenBank/DDBJ whole genome shotgun (WGS) entry which is preliminary data.</text>
</comment>
<gene>
    <name evidence="1" type="ORF">CBW21_12040</name>
</gene>
<dbReference type="NCBIfam" id="TIGR03223">
    <property type="entry name" value="Phn_opern_protn"/>
    <property type="match status" value="1"/>
</dbReference>
<protein>
    <recommendedName>
        <fullName evidence="3">Phosphonate metabolism protein</fullName>
    </recommendedName>
</protein>